<gene>
    <name evidence="1" type="ORF">UCMB321_4276</name>
</gene>
<reference evidence="1 2" key="1">
    <citation type="submission" date="2015-01" db="EMBL/GenBank/DDBJ databases">
        <title>Complete genome of Pseudomonas batumici UCM B-321 producer of the batumin antibiotic with strong antistaphilococcal and potential anticancer activity.</title>
        <authorList>
            <person name="Klochko V.V."/>
            <person name="Zelena L.B."/>
            <person name="Elena K.A."/>
            <person name="Reva O.N."/>
        </authorList>
    </citation>
    <scope>NUCLEOTIDE SEQUENCE [LARGE SCALE GENOMIC DNA]</scope>
    <source>
        <strain evidence="1 2">UCM B-321</strain>
    </source>
</reference>
<comment type="caution">
    <text evidence="1">The sequence shown here is derived from an EMBL/GenBank/DDBJ whole genome shotgun (WGS) entry which is preliminary data.</text>
</comment>
<evidence type="ECO:0000313" key="2">
    <source>
        <dbReference type="Proteomes" id="UP000031535"/>
    </source>
</evidence>
<keyword evidence="2" id="KW-1185">Reference proteome</keyword>
<dbReference type="EMBL" id="JXDG01000057">
    <property type="protein sequence ID" value="KIH81971.1"/>
    <property type="molecule type" value="Genomic_DNA"/>
</dbReference>
<evidence type="ECO:0000313" key="1">
    <source>
        <dbReference type="EMBL" id="KIH81971.1"/>
    </source>
</evidence>
<dbReference type="Proteomes" id="UP000031535">
    <property type="component" value="Unassembled WGS sequence"/>
</dbReference>
<protein>
    <submittedName>
        <fullName evidence="1">Uncharacterized protein</fullName>
    </submittedName>
</protein>
<accession>A0A0C2HXT6</accession>
<proteinExistence type="predicted"/>
<organism evidence="1 2">
    <name type="scientific">Pseudomonas batumici</name>
    <dbReference type="NCBI Taxonomy" id="226910"/>
    <lineage>
        <taxon>Bacteria</taxon>
        <taxon>Pseudomonadati</taxon>
        <taxon>Pseudomonadota</taxon>
        <taxon>Gammaproteobacteria</taxon>
        <taxon>Pseudomonadales</taxon>
        <taxon>Pseudomonadaceae</taxon>
        <taxon>Pseudomonas</taxon>
    </lineage>
</organism>
<dbReference type="PATRIC" id="fig|226910.6.peg.4268"/>
<name>A0A0C2HXT6_9PSED</name>
<sequence>MYEVQGQLALGARQLCNSGAATRNNARRENALHIAVAEFLLRGRPEEKAARFRPDVNNSVIRLHRGWCDSGDKPSCKYETDHPACPLKPSVHYVGP</sequence>
<dbReference type="AlphaFoldDB" id="A0A0C2HXT6"/>